<dbReference type="PROSITE" id="PS51257">
    <property type="entry name" value="PROKAR_LIPOPROTEIN"/>
    <property type="match status" value="1"/>
</dbReference>
<dbReference type="InterPro" id="IPR013424">
    <property type="entry name" value="Ice-binding_C"/>
</dbReference>
<protein>
    <submittedName>
        <fullName evidence="3">PEP-CTERM sorting domain-containing protein</fullName>
    </submittedName>
</protein>
<accession>A0ABW4Y5X7</accession>
<proteinExistence type="predicted"/>
<gene>
    <name evidence="3" type="ORF">ACFSJC_00660</name>
</gene>
<keyword evidence="1" id="KW-0812">Transmembrane</keyword>
<evidence type="ECO:0000313" key="4">
    <source>
        <dbReference type="Proteomes" id="UP001597337"/>
    </source>
</evidence>
<dbReference type="Proteomes" id="UP001597337">
    <property type="component" value="Unassembled WGS sequence"/>
</dbReference>
<keyword evidence="2" id="KW-0732">Signal</keyword>
<evidence type="ECO:0000256" key="1">
    <source>
        <dbReference type="SAM" id="Phobius"/>
    </source>
</evidence>
<feature type="signal peptide" evidence="2">
    <location>
        <begin position="1"/>
        <end position="24"/>
    </location>
</feature>
<keyword evidence="1" id="KW-0472">Membrane</keyword>
<dbReference type="EMBL" id="JBHUHX010000001">
    <property type="protein sequence ID" value="MFD2110348.1"/>
    <property type="molecule type" value="Genomic_DNA"/>
</dbReference>
<feature type="chain" id="PRO_5046165639" evidence="2">
    <location>
        <begin position="25"/>
        <end position="218"/>
    </location>
</feature>
<sequence length="218" mass="23344">MTKLYVGALGLIALMLGPMGVAQACYDCDPGTKDWPDTYPIGNRKISEGSKWGYGWEPNGTGSTTMSWDWTASAKDSAKNGEMVVSLDMSYSGISDAWWVGENWSKVEISSYGSSAVQTIALSGNSLSVQLDAAVVDALAEYAGNHKNWSGYYNTGLNFKFYETSGNWSADCFDLKSAKVSFDCTPVPVPAAAPLFLGGLGLVGWAGRRRRQKAASVS</sequence>
<organism evidence="3 4">
    <name type="scientific">Thiorhodococcus fuscus</name>
    <dbReference type="NCBI Taxonomy" id="527200"/>
    <lineage>
        <taxon>Bacteria</taxon>
        <taxon>Pseudomonadati</taxon>
        <taxon>Pseudomonadota</taxon>
        <taxon>Gammaproteobacteria</taxon>
        <taxon>Chromatiales</taxon>
        <taxon>Chromatiaceae</taxon>
        <taxon>Thiorhodococcus</taxon>
    </lineage>
</organism>
<keyword evidence="1" id="KW-1133">Transmembrane helix</keyword>
<reference evidence="4" key="1">
    <citation type="journal article" date="2019" name="Int. J. Syst. Evol. Microbiol.">
        <title>The Global Catalogue of Microorganisms (GCM) 10K type strain sequencing project: providing services to taxonomists for standard genome sequencing and annotation.</title>
        <authorList>
            <consortium name="The Broad Institute Genomics Platform"/>
            <consortium name="The Broad Institute Genome Sequencing Center for Infectious Disease"/>
            <person name="Wu L."/>
            <person name="Ma J."/>
        </authorList>
    </citation>
    <scope>NUCLEOTIDE SEQUENCE [LARGE SCALE GENOMIC DNA]</scope>
    <source>
        <strain evidence="4">KACC 12597</strain>
    </source>
</reference>
<keyword evidence="4" id="KW-1185">Reference proteome</keyword>
<name>A0ABW4Y5X7_9GAMM</name>
<evidence type="ECO:0000256" key="2">
    <source>
        <dbReference type="SAM" id="SignalP"/>
    </source>
</evidence>
<dbReference type="NCBIfam" id="TIGR02595">
    <property type="entry name" value="PEP_CTERM"/>
    <property type="match status" value="1"/>
</dbReference>
<evidence type="ECO:0000313" key="3">
    <source>
        <dbReference type="EMBL" id="MFD2110348.1"/>
    </source>
</evidence>
<feature type="transmembrane region" description="Helical" evidence="1">
    <location>
        <begin position="187"/>
        <end position="206"/>
    </location>
</feature>
<comment type="caution">
    <text evidence="3">The sequence shown here is derived from an EMBL/GenBank/DDBJ whole genome shotgun (WGS) entry which is preliminary data.</text>
</comment>